<reference evidence="3" key="1">
    <citation type="submission" date="2022-06" db="EMBL/GenBank/DDBJ databases">
        <title>Isolation and Genomics of Futiania mangrovii gen. nov., sp. nov., a Rare and Metabolically-versatile member in the Class Alphaproteobacteria.</title>
        <authorList>
            <person name="Liu L."/>
            <person name="Huang W.-C."/>
            <person name="Pan J."/>
            <person name="Li J."/>
            <person name="Huang Y."/>
            <person name="Du H."/>
            <person name="Liu Y."/>
            <person name="Li M."/>
        </authorList>
    </citation>
    <scope>NUCLEOTIDE SEQUENCE</scope>
    <source>
        <strain evidence="3">FT118</strain>
    </source>
</reference>
<name>A0A9J6PIZ9_9PROT</name>
<dbReference type="RefSeq" id="WP_269332482.1">
    <property type="nucleotide sequence ID" value="NZ_JAMZFT010000002.1"/>
</dbReference>
<dbReference type="Proteomes" id="UP001055804">
    <property type="component" value="Unassembled WGS sequence"/>
</dbReference>
<feature type="transmembrane region" description="Helical" evidence="1">
    <location>
        <begin position="149"/>
        <end position="168"/>
    </location>
</feature>
<feature type="transmembrane region" description="Helical" evidence="1">
    <location>
        <begin position="123"/>
        <end position="142"/>
    </location>
</feature>
<dbReference type="InterPro" id="IPR029787">
    <property type="entry name" value="Nucleotide_cyclase"/>
</dbReference>
<sequence>MRKFRDFLIGAPPEGELPARVRADVARQQNDSEILIGWVLLLLVAILGALYGIAPKAFDEKAPFEPVPVVIACLGALAAIRLLLAYLHALPRVLLAFSVIAEVGLLIGLIWSFHIQYGQPPGFYLKAPTILYLFGILALRGLRFEAGYVLLAGLVAAAGWAWLVWYAVSGMSIGDPITRDFVEYMTSYRVLLGAEFDKILAILMVTGVLALAIVRANRLLVRAAAQGHAARDLSRFFAPEVVSRITGAEDRIAAGEGEMREAAILLVDIRGFSALAAEWPPARTMSVLAEYEARMVPLIRGHDGTVDKFMGDGILATFGAARVSETAAADAVAAALAVADAAAFWAQERREAGEQVLEIGVGVASGPVVFGAVGHDERLEYTVIGAAVNLAAKLEKHNKVLGSRVLTDAETVALARAQGWAGQPLRSVTGTRVDGLDRPADLAVLA</sequence>
<dbReference type="PANTHER" id="PTHR43081:SF1">
    <property type="entry name" value="ADENYLATE CYCLASE, TERMINAL-DIFFERENTIATION SPECIFIC"/>
    <property type="match status" value="1"/>
</dbReference>
<evidence type="ECO:0000259" key="2">
    <source>
        <dbReference type="PROSITE" id="PS50125"/>
    </source>
</evidence>
<dbReference type="InterPro" id="IPR001054">
    <property type="entry name" value="A/G_cyclase"/>
</dbReference>
<proteinExistence type="predicted"/>
<evidence type="ECO:0000313" key="3">
    <source>
        <dbReference type="EMBL" id="MCP1336527.1"/>
    </source>
</evidence>
<dbReference type="SUPFAM" id="SSF55073">
    <property type="entry name" value="Nucleotide cyclase"/>
    <property type="match status" value="1"/>
</dbReference>
<feature type="domain" description="Guanylate cyclase" evidence="2">
    <location>
        <begin position="263"/>
        <end position="395"/>
    </location>
</feature>
<dbReference type="Pfam" id="PF00211">
    <property type="entry name" value="Guanylate_cyc"/>
    <property type="match status" value="1"/>
</dbReference>
<dbReference type="PROSITE" id="PS50125">
    <property type="entry name" value="GUANYLATE_CYCLASE_2"/>
    <property type="match status" value="1"/>
</dbReference>
<dbReference type="GO" id="GO:0006171">
    <property type="term" value="P:cAMP biosynthetic process"/>
    <property type="evidence" value="ECO:0007669"/>
    <property type="project" value="TreeGrafter"/>
</dbReference>
<dbReference type="AlphaFoldDB" id="A0A9J6PIZ9"/>
<comment type="caution">
    <text evidence="3">The sequence shown here is derived from an EMBL/GenBank/DDBJ whole genome shotgun (WGS) entry which is preliminary data.</text>
</comment>
<dbReference type="PANTHER" id="PTHR43081">
    <property type="entry name" value="ADENYLATE CYCLASE, TERMINAL-DIFFERENTIATION SPECIFIC-RELATED"/>
    <property type="match status" value="1"/>
</dbReference>
<evidence type="ECO:0000256" key="1">
    <source>
        <dbReference type="SAM" id="Phobius"/>
    </source>
</evidence>
<feature type="transmembrane region" description="Helical" evidence="1">
    <location>
        <begin position="66"/>
        <end position="87"/>
    </location>
</feature>
<dbReference type="GO" id="GO:0035556">
    <property type="term" value="P:intracellular signal transduction"/>
    <property type="evidence" value="ECO:0007669"/>
    <property type="project" value="InterPro"/>
</dbReference>
<dbReference type="CDD" id="cd07302">
    <property type="entry name" value="CHD"/>
    <property type="match status" value="1"/>
</dbReference>
<keyword evidence="1" id="KW-0472">Membrane</keyword>
<feature type="transmembrane region" description="Helical" evidence="1">
    <location>
        <begin position="35"/>
        <end position="54"/>
    </location>
</feature>
<accession>A0A9J6PIZ9</accession>
<keyword evidence="1" id="KW-0812">Transmembrane</keyword>
<evidence type="ECO:0000313" key="4">
    <source>
        <dbReference type="Proteomes" id="UP001055804"/>
    </source>
</evidence>
<dbReference type="EMBL" id="JAMZFT010000002">
    <property type="protein sequence ID" value="MCP1336527.1"/>
    <property type="molecule type" value="Genomic_DNA"/>
</dbReference>
<dbReference type="SMART" id="SM00044">
    <property type="entry name" value="CYCc"/>
    <property type="match status" value="1"/>
</dbReference>
<gene>
    <name evidence="3" type="ORF">NJQ99_08920</name>
</gene>
<protein>
    <submittedName>
        <fullName evidence="3">Adenylate/guanylate cyclase domain-containing protein</fullName>
    </submittedName>
</protein>
<keyword evidence="4" id="KW-1185">Reference proteome</keyword>
<organism evidence="3 4">
    <name type="scientific">Futiania mangrovi</name>
    <dbReference type="NCBI Taxonomy" id="2959716"/>
    <lineage>
        <taxon>Bacteria</taxon>
        <taxon>Pseudomonadati</taxon>
        <taxon>Pseudomonadota</taxon>
        <taxon>Alphaproteobacteria</taxon>
        <taxon>Futianiales</taxon>
        <taxon>Futianiaceae</taxon>
        <taxon>Futiania</taxon>
    </lineage>
</organism>
<feature type="transmembrane region" description="Helical" evidence="1">
    <location>
        <begin position="94"/>
        <end position="117"/>
    </location>
</feature>
<dbReference type="Gene3D" id="3.30.70.1230">
    <property type="entry name" value="Nucleotide cyclase"/>
    <property type="match status" value="1"/>
</dbReference>
<keyword evidence="1" id="KW-1133">Transmembrane helix</keyword>
<feature type="transmembrane region" description="Helical" evidence="1">
    <location>
        <begin position="188"/>
        <end position="214"/>
    </location>
</feature>
<dbReference type="GO" id="GO:0004016">
    <property type="term" value="F:adenylate cyclase activity"/>
    <property type="evidence" value="ECO:0007669"/>
    <property type="project" value="UniProtKB-ARBA"/>
</dbReference>
<dbReference type="InterPro" id="IPR050697">
    <property type="entry name" value="Adenylyl/Guanylyl_Cyclase_3/4"/>
</dbReference>